<dbReference type="Pfam" id="PF00082">
    <property type="entry name" value="Peptidase_S8"/>
    <property type="match status" value="1"/>
</dbReference>
<dbReference type="InterPro" id="IPR023828">
    <property type="entry name" value="Peptidase_S8_Ser-AS"/>
</dbReference>
<proteinExistence type="inferred from homology"/>
<dbReference type="Gene3D" id="2.130.10.130">
    <property type="entry name" value="Integrin alpha, N-terminal"/>
    <property type="match status" value="2"/>
</dbReference>
<dbReference type="CDD" id="cd00063">
    <property type="entry name" value="FN3"/>
    <property type="match status" value="1"/>
</dbReference>
<evidence type="ECO:0000256" key="4">
    <source>
        <dbReference type="ARBA" id="ARBA00022825"/>
    </source>
</evidence>
<dbReference type="Pfam" id="PF13205">
    <property type="entry name" value="Big_5"/>
    <property type="match status" value="1"/>
</dbReference>
<evidence type="ECO:0000256" key="2">
    <source>
        <dbReference type="ARBA" id="ARBA00022729"/>
    </source>
</evidence>
<feature type="active site" description="Charge relay system" evidence="5">
    <location>
        <position position="201"/>
    </location>
</feature>
<evidence type="ECO:0000313" key="9">
    <source>
        <dbReference type="Proteomes" id="UP001589608"/>
    </source>
</evidence>
<keyword evidence="3 5" id="KW-0378">Hydrolase</keyword>
<evidence type="ECO:0000256" key="1">
    <source>
        <dbReference type="ARBA" id="ARBA00022670"/>
    </source>
</evidence>
<dbReference type="PROSITE" id="PS00138">
    <property type="entry name" value="SUBTILASE_SER"/>
    <property type="match status" value="1"/>
</dbReference>
<feature type="signal peptide" evidence="6">
    <location>
        <begin position="1"/>
        <end position="25"/>
    </location>
</feature>
<name>A0ABV5M2D7_9ACTN</name>
<comment type="caution">
    <text evidence="8">The sequence shown here is derived from an EMBL/GenBank/DDBJ whole genome shotgun (WGS) entry which is preliminary data.</text>
</comment>
<dbReference type="Pfam" id="PF13517">
    <property type="entry name" value="FG-GAP_3"/>
    <property type="match status" value="5"/>
</dbReference>
<organism evidence="8 9">
    <name type="scientific">Dactylosporangium vinaceum</name>
    <dbReference type="NCBI Taxonomy" id="53362"/>
    <lineage>
        <taxon>Bacteria</taxon>
        <taxon>Bacillati</taxon>
        <taxon>Actinomycetota</taxon>
        <taxon>Actinomycetes</taxon>
        <taxon>Micromonosporales</taxon>
        <taxon>Micromonosporaceae</taxon>
        <taxon>Dactylosporangium</taxon>
    </lineage>
</organism>
<dbReference type="Gene3D" id="2.60.120.380">
    <property type="match status" value="1"/>
</dbReference>
<feature type="active site" description="Charge relay system" evidence="5">
    <location>
        <position position="355"/>
    </location>
</feature>
<dbReference type="InterPro" id="IPR032812">
    <property type="entry name" value="SbsA_Ig"/>
</dbReference>
<dbReference type="InterPro" id="IPR022398">
    <property type="entry name" value="Peptidase_S8_His-AS"/>
</dbReference>
<evidence type="ECO:0000256" key="6">
    <source>
        <dbReference type="SAM" id="SignalP"/>
    </source>
</evidence>
<dbReference type="InterPro" id="IPR015500">
    <property type="entry name" value="Peptidase_S8_subtilisin-rel"/>
</dbReference>
<dbReference type="Gene3D" id="2.40.128.340">
    <property type="match status" value="1"/>
</dbReference>
<dbReference type="Gene3D" id="2.60.40.10">
    <property type="entry name" value="Immunoglobulins"/>
    <property type="match status" value="1"/>
</dbReference>
<evidence type="ECO:0000256" key="3">
    <source>
        <dbReference type="ARBA" id="ARBA00022801"/>
    </source>
</evidence>
<dbReference type="InterPro" id="IPR003961">
    <property type="entry name" value="FN3_dom"/>
</dbReference>
<dbReference type="InterPro" id="IPR036852">
    <property type="entry name" value="Peptidase_S8/S53_dom_sf"/>
</dbReference>
<gene>
    <name evidence="8" type="ORF">ACFFTR_07800</name>
</gene>
<dbReference type="InterPro" id="IPR028994">
    <property type="entry name" value="Integrin_alpha_N"/>
</dbReference>
<dbReference type="PROSITE" id="PS50853">
    <property type="entry name" value="FN3"/>
    <property type="match status" value="1"/>
</dbReference>
<feature type="active site" description="Charge relay system" evidence="5">
    <location>
        <position position="164"/>
    </location>
</feature>
<keyword evidence="2 6" id="KW-0732">Signal</keyword>
<dbReference type="SUPFAM" id="SSF89260">
    <property type="entry name" value="Collagen-binding domain"/>
    <property type="match status" value="1"/>
</dbReference>
<accession>A0ABV5M2D7</accession>
<reference evidence="8 9" key="1">
    <citation type="submission" date="2024-09" db="EMBL/GenBank/DDBJ databases">
        <authorList>
            <person name="Sun Q."/>
            <person name="Mori K."/>
        </authorList>
    </citation>
    <scope>NUCLEOTIDE SEQUENCE [LARGE SCALE GENOMIC DNA]</scope>
    <source>
        <strain evidence="8 9">JCM 3307</strain>
    </source>
</reference>
<feature type="chain" id="PRO_5047144720" evidence="6">
    <location>
        <begin position="26"/>
        <end position="1357"/>
    </location>
</feature>
<keyword evidence="9" id="KW-1185">Reference proteome</keyword>
<dbReference type="RefSeq" id="WP_246656699.1">
    <property type="nucleotide sequence ID" value="NZ_CP061913.1"/>
</dbReference>
<feature type="domain" description="Fibronectin type-III" evidence="7">
    <location>
        <begin position="997"/>
        <end position="1093"/>
    </location>
</feature>
<dbReference type="InterPro" id="IPR000209">
    <property type="entry name" value="Peptidase_S8/S53_dom"/>
</dbReference>
<dbReference type="PROSITE" id="PS51892">
    <property type="entry name" value="SUBTILASE"/>
    <property type="match status" value="1"/>
</dbReference>
<evidence type="ECO:0000256" key="5">
    <source>
        <dbReference type="PROSITE-ProRule" id="PRU01240"/>
    </source>
</evidence>
<dbReference type="InterPro" id="IPR013517">
    <property type="entry name" value="FG-GAP"/>
</dbReference>
<dbReference type="InterPro" id="IPR013783">
    <property type="entry name" value="Ig-like_fold"/>
</dbReference>
<dbReference type="Gene3D" id="3.40.50.200">
    <property type="entry name" value="Peptidase S8/S53 domain"/>
    <property type="match status" value="1"/>
</dbReference>
<dbReference type="PROSITE" id="PS00137">
    <property type="entry name" value="SUBTILASE_HIS"/>
    <property type="match status" value="1"/>
</dbReference>
<comment type="similarity">
    <text evidence="5">Belongs to the peptidase S8 family.</text>
</comment>
<sequence>MLLRRMAAVASVLAAVTPLGPAAFAGPPAGDRLDVRSLPRPQRSSGDLGPVFDPHAVLVQFKPDASATAVDRAVKGRNAQMAGNVAGTRFVKVTTAGPAADLAREIAKDPAVSGVSLNYRRKANSTPNDPGYTFNDQDYLNTVRLPQAWDRSMGSSDQVIAVVDGGVDGTHPDLVGRVLAGYDAIANTAIAAGANSDGNGHGTMVAGIAGANTNNGAGITSVAWNARIMPVKVLDAAGSGYDSDIAEGVAWAADHGARIINMSLGGPGDSQVLHDAVTYATNKGALIVASAGNDFDDTVQYPAAYPEVLAVAGTDASGKVTDFSSRGDWVDVAAPAFGIVSTGADHGYFKGNGTSYSAPIVAGVAALMRANNAALTPAQLIATIKATARDAGPRGLDPYYGAGLLDAFAAVGGAWAPELPLPALGANEPNDVPARATVFTGSATGTIGVEGDVDWYRFDSTAAQSVSVRVTPAGNDVNFAQNLDALVEVYDHDLRVVGTANAATSGGVENVYVTLGVGTYYVAVRNSNGAADIRTYTVAVVAVPSTVLADFYDLPVPAGLKTVAAGDVTGDGRTDVVAVTGTTAQSADARKLLVFAQGRYGALARPAMYPTQLQSTDVGNGLALLDTNGDGRRDVALATAAGVQLFRQAADGRLTDNGLLAGTAGAWHLAAADMDGDGDTDLVVIGSAGILLLSQDPAGTFTASTVATGTAQDEEVEVGDVDGDGRPDIVRPRSGVVNVFHNSASGWSRTDHSPATTGPAIAGVEVADVTGDGRADIVATMNVNGAGAKVDVFAQDGAGGLAAAVEYATAASPMAVEAADLTGDGRSDVIAVHGSGSGKVSLLSQKADGTLDAAAAFTTPAVGAYDPQGLVLADVNGDNRPDVVTADVGRGLRVLYDTAGFAQGGETEWVKSLGIADFATGVALDAVPTITFARAVDPAKVKLVSGATGQVVPAAVTYDAGTFTATVTPSAALLDNTGYRLVVEGVFTSTFRTVDTVPAAVTNLQANGGTAVVSWTAPAVTDLDQVVIRAAAGATAPSSVTAGIGLYAGAGTSFTAANLTPGTAYTVRAFTRDRSGKITAGPSASLTVSAYRQRVDFNGDSFTDIAGIDANNDIKLYTGDGTGKLTNGGAMWATGGLWAGFKHIVAGDFNNDGKVDIAGIDANNDIRLYTGNGTGQLVGTGAAMWPTGGLWAGFKKIVAGDFNGDGKVDIAGIDANNDLKLYLGNGAGSLVGPGSAMWPTGGLWAGFKHIEAADFNGDGKADIAGIDANNDIKLYTGNGAGLLVGTGSAMWPTGGLWAGFKYIVAGDFTNDGKADIAGIDANNDLKYYTGDGTGQLVGSGNAMWPPGGMWVGFKQLT</sequence>
<dbReference type="SUPFAM" id="SSF52743">
    <property type="entry name" value="Subtilisin-like"/>
    <property type="match status" value="1"/>
</dbReference>
<dbReference type="Proteomes" id="UP001589608">
    <property type="component" value="Unassembled WGS sequence"/>
</dbReference>
<dbReference type="EMBL" id="JBHMCA010000019">
    <property type="protein sequence ID" value="MFB9442982.1"/>
    <property type="molecule type" value="Genomic_DNA"/>
</dbReference>
<dbReference type="SUPFAM" id="SSF69318">
    <property type="entry name" value="Integrin alpha N-terminal domain"/>
    <property type="match status" value="3"/>
</dbReference>
<dbReference type="PRINTS" id="PR00723">
    <property type="entry name" value="SUBTILISIN"/>
</dbReference>
<protein>
    <submittedName>
        <fullName evidence="8">FG-GAP-like repeat-containing protein</fullName>
    </submittedName>
</protein>
<evidence type="ECO:0000313" key="8">
    <source>
        <dbReference type="EMBL" id="MFB9442982.1"/>
    </source>
</evidence>
<keyword evidence="1 5" id="KW-0645">Protease</keyword>
<dbReference type="PANTHER" id="PTHR46580">
    <property type="entry name" value="SENSOR KINASE-RELATED"/>
    <property type="match status" value="1"/>
</dbReference>
<keyword evidence="4 5" id="KW-0720">Serine protease</keyword>
<evidence type="ECO:0000259" key="7">
    <source>
        <dbReference type="PROSITE" id="PS50853"/>
    </source>
</evidence>